<feature type="domain" description="Origin recognition complex subunit 3 N-terminal" evidence="7">
    <location>
        <begin position="124"/>
        <end position="271"/>
    </location>
</feature>
<sequence length="645" mass="73880">YAGQDDTDGNASVDGYRTAWERCLAHLTAEIDSLYKPTVASVIHTIATAYTTVLPGLPYPELPTIAVHNASPLFINTLLKHLPDNVLTSPLFPSDITTLTAGMKNLISGFLDDTTRPTNSRLAAYDIGLLEDVDDPLVVILHDFEQIDVAIMQDMLHICSTKPLSLIFLIFLNSPSTTPSFIHTTYSRNTLCRLRIQSFSSLPFDSNRLLEHLLLKTFFNPAFTPDLVLGPTVLESIIDFFLRHHSSVDTLLTTLQLAYLKHFLIEPLSILNNPPTTLTNDSILSLLSSRLNLPVDPTVLLSHLHQHHSTFFHNYQNFRLGLTLLFEVYTFLIKKGYKPLRHWENQGGRTKVIVNALRGYVDRDIKTLSMYVRKLRQEPFRELVLLVNAVFVSLPEEMRKSQKEAMKFVDLEDGDEFGDGLMQYLMDLLQPLDRSPLWDIWYTGSTPFPTELLNPSIRASIVNGLLHPYEFTIPIPINTMNTIINEEDQDEHTTTKKSIHELPDTSILFNRYMNGAGKLINVYDWYQSFKSVLEIQRKEQEEEEEEQSKRRVEEEVLGTKKGKAKRKAKTSPTKKGKTKEKTQLEDNEHETQRQSTTIINNNESYQQEIQARFIRSLHELDYLGFLKHTGRRKEHVVRTVFDVVD</sequence>
<keyword evidence="5" id="KW-0539">Nucleus</keyword>
<organism evidence="9 10">
    <name type="scientific">Agaricus bisporus var. burnettii (strain JB137-S8 / ATCC MYA-4627 / FGSC 10392)</name>
    <name type="common">White button mushroom</name>
    <dbReference type="NCBI Taxonomy" id="597362"/>
    <lineage>
        <taxon>Eukaryota</taxon>
        <taxon>Fungi</taxon>
        <taxon>Dikarya</taxon>
        <taxon>Basidiomycota</taxon>
        <taxon>Agaricomycotina</taxon>
        <taxon>Agaricomycetes</taxon>
        <taxon>Agaricomycetidae</taxon>
        <taxon>Agaricales</taxon>
        <taxon>Agaricineae</taxon>
        <taxon>Agaricaceae</taxon>
        <taxon>Agaricus</taxon>
    </lineage>
</organism>
<dbReference type="OMA" id="YCLMEHY"/>
<protein>
    <submittedName>
        <fullName evidence="9">Uncharacterized protein</fullName>
    </submittedName>
</protein>
<evidence type="ECO:0000259" key="7">
    <source>
        <dbReference type="Pfam" id="PF07034"/>
    </source>
</evidence>
<evidence type="ECO:0000256" key="5">
    <source>
        <dbReference type="ARBA" id="ARBA00023242"/>
    </source>
</evidence>
<dbReference type="Proteomes" id="UP000008493">
    <property type="component" value="Unassembled WGS sequence"/>
</dbReference>
<feature type="non-terminal residue" evidence="9">
    <location>
        <position position="645"/>
    </location>
</feature>
<dbReference type="OrthoDB" id="10265211at2759"/>
<dbReference type="GO" id="GO:0031261">
    <property type="term" value="C:DNA replication preinitiation complex"/>
    <property type="evidence" value="ECO:0007669"/>
    <property type="project" value="TreeGrafter"/>
</dbReference>
<dbReference type="EMBL" id="JH971392">
    <property type="protein sequence ID" value="EKM78495.1"/>
    <property type="molecule type" value="Genomic_DNA"/>
</dbReference>
<feature type="region of interest" description="Disordered" evidence="6">
    <location>
        <begin position="540"/>
        <end position="595"/>
    </location>
</feature>
<dbReference type="InterPro" id="IPR040855">
    <property type="entry name" value="ORC_WH_C"/>
</dbReference>
<dbReference type="InterPro" id="IPR045667">
    <property type="entry name" value="ORC3_N"/>
</dbReference>
<dbReference type="AlphaFoldDB" id="K5XTW4"/>
<dbReference type="GO" id="GO:0003688">
    <property type="term" value="F:DNA replication origin binding"/>
    <property type="evidence" value="ECO:0007669"/>
    <property type="project" value="TreeGrafter"/>
</dbReference>
<evidence type="ECO:0000259" key="8">
    <source>
        <dbReference type="Pfam" id="PF18137"/>
    </source>
</evidence>
<evidence type="ECO:0000256" key="4">
    <source>
        <dbReference type="ARBA" id="ARBA00023125"/>
    </source>
</evidence>
<dbReference type="STRING" id="597362.K5XTW4"/>
<feature type="compositionally biased region" description="Basic and acidic residues" evidence="6">
    <location>
        <begin position="547"/>
        <end position="558"/>
    </location>
</feature>
<dbReference type="GO" id="GO:0006270">
    <property type="term" value="P:DNA replication initiation"/>
    <property type="evidence" value="ECO:0007669"/>
    <property type="project" value="TreeGrafter"/>
</dbReference>
<dbReference type="Pfam" id="PF07034">
    <property type="entry name" value="ORC3_N"/>
    <property type="match status" value="1"/>
</dbReference>
<comment type="subcellular location">
    <subcellularLocation>
        <location evidence="1">Nucleus</location>
    </subcellularLocation>
</comment>
<dbReference type="CDD" id="cd20704">
    <property type="entry name" value="Orc3"/>
    <property type="match status" value="1"/>
</dbReference>
<dbReference type="GO" id="GO:0005664">
    <property type="term" value="C:nuclear origin of replication recognition complex"/>
    <property type="evidence" value="ECO:0007669"/>
    <property type="project" value="InterPro"/>
</dbReference>
<evidence type="ECO:0000256" key="2">
    <source>
        <dbReference type="ARBA" id="ARBA00010977"/>
    </source>
</evidence>
<feature type="domain" description="Origin recognition complex subunit 3 winged helix C-terminal" evidence="8">
    <location>
        <begin position="458"/>
        <end position="641"/>
    </location>
</feature>
<keyword evidence="3" id="KW-0235">DNA replication</keyword>
<keyword evidence="4" id="KW-0238">DNA-binding</keyword>
<dbReference type="HOGENOM" id="CLU_010669_1_0_1"/>
<dbReference type="Pfam" id="PF18137">
    <property type="entry name" value="WHD_ORC"/>
    <property type="match status" value="1"/>
</dbReference>
<dbReference type="RefSeq" id="XP_007330795.1">
    <property type="nucleotide sequence ID" value="XM_007330733.1"/>
</dbReference>
<dbReference type="PANTHER" id="PTHR12748">
    <property type="entry name" value="ORIGIN RECOGNITION COMPLEX SUBUNIT 3"/>
    <property type="match status" value="1"/>
</dbReference>
<reference evidence="10" key="1">
    <citation type="journal article" date="2012" name="Proc. Natl. Acad. Sci. U.S.A.">
        <title>Genome sequence of the button mushroom Agaricus bisporus reveals mechanisms governing adaptation to a humic-rich ecological niche.</title>
        <authorList>
            <person name="Morin E."/>
            <person name="Kohler A."/>
            <person name="Baker A.R."/>
            <person name="Foulongne-Oriol M."/>
            <person name="Lombard V."/>
            <person name="Nagy L.G."/>
            <person name="Ohm R.A."/>
            <person name="Patyshakuliyeva A."/>
            <person name="Brun A."/>
            <person name="Aerts A.L."/>
            <person name="Bailey A.M."/>
            <person name="Billette C."/>
            <person name="Coutinho P.M."/>
            <person name="Deakin G."/>
            <person name="Doddapaneni H."/>
            <person name="Floudas D."/>
            <person name="Grimwood J."/>
            <person name="Hilden K."/>
            <person name="Kuees U."/>
            <person name="LaButti K.M."/>
            <person name="Lapidus A."/>
            <person name="Lindquist E.A."/>
            <person name="Lucas S.M."/>
            <person name="Murat C."/>
            <person name="Riley R.W."/>
            <person name="Salamov A.A."/>
            <person name="Schmutz J."/>
            <person name="Subramanian V."/>
            <person name="Woesten H.A.B."/>
            <person name="Xu J."/>
            <person name="Eastwood D.C."/>
            <person name="Foster G.D."/>
            <person name="Sonnenberg A.S."/>
            <person name="Cullen D."/>
            <person name="de Vries R.P."/>
            <person name="Lundell T."/>
            <person name="Hibbett D.S."/>
            <person name="Henrissat B."/>
            <person name="Burton K.S."/>
            <person name="Kerrigan R.W."/>
            <person name="Challen M.P."/>
            <person name="Grigoriev I.V."/>
            <person name="Martin F."/>
        </authorList>
    </citation>
    <scope>NUCLEOTIDE SEQUENCE [LARGE SCALE GENOMIC DNA]</scope>
    <source>
        <strain evidence="10">JB137-S8 / ATCC MYA-4627 / FGSC 10392</strain>
    </source>
</reference>
<dbReference type="GeneID" id="18832881"/>
<comment type="similarity">
    <text evidence="2">Belongs to the ORC3 family.</text>
</comment>
<dbReference type="KEGG" id="abp:AGABI1DRAFT9633"/>
<dbReference type="PANTHER" id="PTHR12748:SF0">
    <property type="entry name" value="ORIGIN RECOGNITION COMPLEX SUBUNIT 3"/>
    <property type="match status" value="1"/>
</dbReference>
<evidence type="ECO:0000313" key="10">
    <source>
        <dbReference type="Proteomes" id="UP000008493"/>
    </source>
</evidence>
<evidence type="ECO:0000313" key="9">
    <source>
        <dbReference type="EMBL" id="EKM78495.1"/>
    </source>
</evidence>
<evidence type="ECO:0000256" key="1">
    <source>
        <dbReference type="ARBA" id="ARBA00004123"/>
    </source>
</evidence>
<dbReference type="InParanoid" id="K5XTW4"/>
<proteinExistence type="inferred from homology"/>
<dbReference type="InterPro" id="IPR020795">
    <property type="entry name" value="ORC3"/>
</dbReference>
<dbReference type="GO" id="GO:0005656">
    <property type="term" value="C:nuclear pre-replicative complex"/>
    <property type="evidence" value="ECO:0007669"/>
    <property type="project" value="TreeGrafter"/>
</dbReference>
<gene>
    <name evidence="9" type="ORF">AGABI1DRAFT_9633</name>
</gene>
<feature type="compositionally biased region" description="Basic and acidic residues" evidence="6">
    <location>
        <begin position="579"/>
        <end position="592"/>
    </location>
</feature>
<keyword evidence="10" id="KW-1185">Reference proteome</keyword>
<accession>K5XTW4</accession>
<evidence type="ECO:0000256" key="6">
    <source>
        <dbReference type="SAM" id="MobiDB-lite"/>
    </source>
</evidence>
<name>K5XTW4_AGABU</name>
<evidence type="ECO:0000256" key="3">
    <source>
        <dbReference type="ARBA" id="ARBA00022705"/>
    </source>
</evidence>
<feature type="compositionally biased region" description="Basic residues" evidence="6">
    <location>
        <begin position="560"/>
        <end position="578"/>
    </location>
</feature>
<feature type="non-terminal residue" evidence="9">
    <location>
        <position position="1"/>
    </location>
</feature>
<dbReference type="eggNOG" id="KOG2538">
    <property type="taxonomic scope" value="Eukaryota"/>
</dbReference>